<dbReference type="InterPro" id="IPR041726">
    <property type="entry name" value="ACAD10_11_N"/>
</dbReference>
<evidence type="ECO:0000313" key="3">
    <source>
        <dbReference type="Proteomes" id="UP001176468"/>
    </source>
</evidence>
<dbReference type="CDD" id="cd05154">
    <property type="entry name" value="ACAD10_11_N-like"/>
    <property type="match status" value="1"/>
</dbReference>
<dbReference type="Gene3D" id="3.30.200.20">
    <property type="entry name" value="Phosphorylase Kinase, domain 1"/>
    <property type="match status" value="1"/>
</dbReference>
<feature type="domain" description="Aminoglycoside phosphotransferase" evidence="1">
    <location>
        <begin position="71"/>
        <end position="270"/>
    </location>
</feature>
<evidence type="ECO:0000259" key="1">
    <source>
        <dbReference type="Pfam" id="PF01636"/>
    </source>
</evidence>
<dbReference type="Gene3D" id="3.90.1200.10">
    <property type="match status" value="1"/>
</dbReference>
<keyword evidence="3" id="KW-1185">Reference proteome</keyword>
<proteinExistence type="predicted"/>
<dbReference type="Pfam" id="PF01636">
    <property type="entry name" value="APH"/>
    <property type="match status" value="1"/>
</dbReference>
<dbReference type="InterPro" id="IPR051678">
    <property type="entry name" value="AGP_Transferase"/>
</dbReference>
<comment type="caution">
    <text evidence="2">The sequence shown here is derived from an EMBL/GenBank/DDBJ whole genome shotgun (WGS) entry which is preliminary data.</text>
</comment>
<organism evidence="2 3">
    <name type="scientific">Sphingomonas immobilis</name>
    <dbReference type="NCBI Taxonomy" id="3063997"/>
    <lineage>
        <taxon>Bacteria</taxon>
        <taxon>Pseudomonadati</taxon>
        <taxon>Pseudomonadota</taxon>
        <taxon>Alphaproteobacteria</taxon>
        <taxon>Sphingomonadales</taxon>
        <taxon>Sphingomonadaceae</taxon>
        <taxon>Sphingomonas</taxon>
    </lineage>
</organism>
<dbReference type="InterPro" id="IPR011009">
    <property type="entry name" value="Kinase-like_dom_sf"/>
</dbReference>
<dbReference type="InterPro" id="IPR002575">
    <property type="entry name" value="Aminoglycoside_PTrfase"/>
</dbReference>
<protein>
    <submittedName>
        <fullName evidence="2">Phosphotransferase family protein</fullName>
    </submittedName>
</protein>
<dbReference type="RefSeq" id="WP_304560654.1">
    <property type="nucleotide sequence ID" value="NZ_JAUQSZ010000004.1"/>
</dbReference>
<gene>
    <name evidence="2" type="ORF">Q5H94_07605</name>
</gene>
<name>A0ABT8ZX82_9SPHN</name>
<accession>A0ABT8ZX82</accession>
<dbReference type="PANTHER" id="PTHR21310">
    <property type="entry name" value="AMINOGLYCOSIDE PHOSPHOTRANSFERASE-RELATED-RELATED"/>
    <property type="match status" value="1"/>
</dbReference>
<dbReference type="EMBL" id="JAUQSZ010000004">
    <property type="protein sequence ID" value="MDO7842187.1"/>
    <property type="molecule type" value="Genomic_DNA"/>
</dbReference>
<dbReference type="Proteomes" id="UP001176468">
    <property type="component" value="Unassembled WGS sequence"/>
</dbReference>
<sequence length="377" mass="41588">MSSAVREKHDLGVPTKVHTRDPEALKPVLAELLAAEFPERAALTVTRADAPTGAGVNNETLLLDLAWRGGEGGAVLRIDSADTLFPQPAFDTHIALYQLVAELTDVPVPRAFGLHTDPALFGRPFFFMDRIKGRVPSDQPPFHTEGWVYDLDTAARASMWRQAVAAMAKLHALPLDRLTMLERPALGRSGVEQQFVYKLGYMEWALDGDRHPVLEAAADWLRANLPADAGTGFAWGDARPQNLMFDDGQLVALLDWDMASLGGAEMDFAWWTIMDLSVTHARGVPRLSGWGSPADTMALWEQLSGRKLRDMRWHFAFAAFRAGVIVMRLAKMLDARGHLPAQSMDWKDNNIGIQYLASMLDLPPMSADSRPWPGPAA</sequence>
<evidence type="ECO:0000313" key="2">
    <source>
        <dbReference type="EMBL" id="MDO7842187.1"/>
    </source>
</evidence>
<dbReference type="SUPFAM" id="SSF56112">
    <property type="entry name" value="Protein kinase-like (PK-like)"/>
    <property type="match status" value="1"/>
</dbReference>
<dbReference type="PANTHER" id="PTHR21310:SF40">
    <property type="entry name" value="AMINOGLYCOSIDE PHOSPHOTRANSFERASE DOMAIN-CONTAINING PROTEIN-RELATED"/>
    <property type="match status" value="1"/>
</dbReference>
<reference evidence="2" key="1">
    <citation type="submission" date="2023-07" db="EMBL/GenBank/DDBJ databases">
        <authorList>
            <person name="Kim M.K."/>
        </authorList>
    </citation>
    <scope>NUCLEOTIDE SEQUENCE</scope>
    <source>
        <strain evidence="2">CA1-15</strain>
    </source>
</reference>